<dbReference type="Proteomes" id="UP001296873">
    <property type="component" value="Unassembled WGS sequence"/>
</dbReference>
<name>A0ABS1DLI3_9PROT</name>
<evidence type="ECO:0000313" key="2">
    <source>
        <dbReference type="EMBL" id="MBK1671099.1"/>
    </source>
</evidence>
<feature type="region of interest" description="Disordered" evidence="1">
    <location>
        <begin position="1"/>
        <end position="23"/>
    </location>
</feature>
<accession>A0ABS1DLI3</accession>
<dbReference type="EMBL" id="NRRL01000144">
    <property type="protein sequence ID" value="MBK1671099.1"/>
    <property type="molecule type" value="Genomic_DNA"/>
</dbReference>
<proteinExistence type="predicted"/>
<organism evidence="2 3">
    <name type="scientific">Rhodovibrio sodomensis</name>
    <dbReference type="NCBI Taxonomy" id="1088"/>
    <lineage>
        <taxon>Bacteria</taxon>
        <taxon>Pseudomonadati</taxon>
        <taxon>Pseudomonadota</taxon>
        <taxon>Alphaproteobacteria</taxon>
        <taxon>Rhodospirillales</taxon>
        <taxon>Rhodovibrionaceae</taxon>
        <taxon>Rhodovibrio</taxon>
    </lineage>
</organism>
<evidence type="ECO:0000313" key="3">
    <source>
        <dbReference type="Proteomes" id="UP001296873"/>
    </source>
</evidence>
<keyword evidence="3" id="KW-1185">Reference proteome</keyword>
<gene>
    <name evidence="2" type="ORF">CKO28_24125</name>
</gene>
<dbReference type="RefSeq" id="WP_200343579.1">
    <property type="nucleotide sequence ID" value="NZ_NRRL01000144.1"/>
</dbReference>
<evidence type="ECO:0000256" key="1">
    <source>
        <dbReference type="SAM" id="MobiDB-lite"/>
    </source>
</evidence>
<evidence type="ECO:0008006" key="4">
    <source>
        <dbReference type="Google" id="ProtNLM"/>
    </source>
</evidence>
<protein>
    <recommendedName>
        <fullName evidence="4">RNA polymerase sigma-70 region 4 domain-containing protein</fullName>
    </recommendedName>
</protein>
<reference evidence="2 3" key="1">
    <citation type="journal article" date="2020" name="Microorganisms">
        <title>Osmotic Adaptation and Compatible Solute Biosynthesis of Phototrophic Bacteria as Revealed from Genome Analyses.</title>
        <authorList>
            <person name="Imhoff J.F."/>
            <person name="Rahn T."/>
            <person name="Kunzel S."/>
            <person name="Keller A."/>
            <person name="Neulinger S.C."/>
        </authorList>
    </citation>
    <scope>NUCLEOTIDE SEQUENCE [LARGE SCALE GENOMIC DNA]</scope>
    <source>
        <strain evidence="2 3">DSM 9895</strain>
    </source>
</reference>
<comment type="caution">
    <text evidence="2">The sequence shown here is derived from an EMBL/GenBank/DDBJ whole genome shotgun (WGS) entry which is preliminary data.</text>
</comment>
<sequence>MAQNVSVETTRKSNRGRPRQVDPDEVLRLHDEERLVDEDIATRIGCSVGTVQKFLCRRRTWRKPHKKKDGVDADLIFRLHSQEGLSDQEIVERVGCSRHQVTQALRKRRVADRRSDNNWLTRKADPKVVRRMWRAGSTVADIAKATGVSRERAAQILDRIGERPRTRRKSAAA</sequence>